<dbReference type="AlphaFoldDB" id="A0A7W7VRX9"/>
<keyword evidence="4" id="KW-1185">Reference proteome</keyword>
<gene>
    <name evidence="3" type="ORF">FHS44_007713</name>
</gene>
<dbReference type="PANTHER" id="PTHR46401">
    <property type="entry name" value="GLYCOSYLTRANSFERASE WBBK-RELATED"/>
    <property type="match status" value="1"/>
</dbReference>
<evidence type="ECO:0000259" key="2">
    <source>
        <dbReference type="Pfam" id="PF00534"/>
    </source>
</evidence>
<evidence type="ECO:0000313" key="4">
    <source>
        <dbReference type="Proteomes" id="UP000552644"/>
    </source>
</evidence>
<comment type="caution">
    <text evidence="3">The sequence shown here is derived from an EMBL/GenBank/DDBJ whole genome shotgun (WGS) entry which is preliminary data.</text>
</comment>
<reference evidence="3 4" key="1">
    <citation type="submission" date="2020-08" db="EMBL/GenBank/DDBJ databases">
        <title>Genomic Encyclopedia of Type Strains, Phase III (KMG-III): the genomes of soil and plant-associated and newly described type strains.</title>
        <authorList>
            <person name="Whitman W."/>
        </authorList>
    </citation>
    <scope>NUCLEOTIDE SEQUENCE [LARGE SCALE GENOMIC DNA]</scope>
    <source>
        <strain evidence="3 4">CECT 8840</strain>
    </source>
</reference>
<dbReference type="Proteomes" id="UP000552644">
    <property type="component" value="Unassembled WGS sequence"/>
</dbReference>
<dbReference type="Pfam" id="PF00534">
    <property type="entry name" value="Glycos_transf_1"/>
    <property type="match status" value="1"/>
</dbReference>
<dbReference type="InterPro" id="IPR001296">
    <property type="entry name" value="Glyco_trans_1"/>
</dbReference>
<feature type="domain" description="Glycosyl transferase family 1" evidence="2">
    <location>
        <begin position="222"/>
        <end position="383"/>
    </location>
</feature>
<dbReference type="EMBL" id="JACHJP010000014">
    <property type="protein sequence ID" value="MBB4920562.1"/>
    <property type="molecule type" value="Genomic_DNA"/>
</dbReference>
<accession>A0A7W7VRX9</accession>
<dbReference type="CDD" id="cd03801">
    <property type="entry name" value="GT4_PimA-like"/>
    <property type="match status" value="1"/>
</dbReference>
<sequence length="416" mass="44292">MNGGTVVIAVHDGFYGYGTGAGRCNRALLEAVVQVIAPHVQLIVMPIELVPASPEYDPVWHAASLELVRQVGGHVVPVDNGTGGLRRFADLDGFKKASGSAAQAIAHLAGERNLLVLASDVPFFGLGALVPLRVRRRTVLVAHATAALHDPRNAARISWERNGLAELTGSGGHVAAICGHMRQHLNVAYGLPEHALVDLYDGLTGSEWRIPAPEARLLPAAATKAFLLAYGRAEPYKGWDDLLDALTLLDGNVPHTVLAAVTETDRPTGYQRYLAAKIAARQLDVTLMTRFDSGVRTLLAHPALDAVIVPSRVEPFGRPPLEAFAAGASPVVATTAGGLAELVRDGQTGYSARPVDPASLAAAIRRALDADPAERGRLRAAGRTLAATSFDYRRNVREFLHVMAPWVLDVHGSERP</sequence>
<evidence type="ECO:0000313" key="3">
    <source>
        <dbReference type="EMBL" id="MBB4920562.1"/>
    </source>
</evidence>
<proteinExistence type="predicted"/>
<name>A0A7W7VRX9_9ACTN</name>
<evidence type="ECO:0000256" key="1">
    <source>
        <dbReference type="ARBA" id="ARBA00022679"/>
    </source>
</evidence>
<dbReference type="GO" id="GO:0009103">
    <property type="term" value="P:lipopolysaccharide biosynthetic process"/>
    <property type="evidence" value="ECO:0007669"/>
    <property type="project" value="TreeGrafter"/>
</dbReference>
<dbReference type="PANTHER" id="PTHR46401:SF2">
    <property type="entry name" value="GLYCOSYLTRANSFERASE WBBK-RELATED"/>
    <property type="match status" value="1"/>
</dbReference>
<dbReference type="Gene3D" id="3.40.50.2000">
    <property type="entry name" value="Glycogen Phosphorylase B"/>
    <property type="match status" value="1"/>
</dbReference>
<dbReference type="SUPFAM" id="SSF53756">
    <property type="entry name" value="UDP-Glycosyltransferase/glycogen phosphorylase"/>
    <property type="match status" value="1"/>
</dbReference>
<organism evidence="3 4">
    <name type="scientific">Streptosporangium saharense</name>
    <dbReference type="NCBI Taxonomy" id="1706840"/>
    <lineage>
        <taxon>Bacteria</taxon>
        <taxon>Bacillati</taxon>
        <taxon>Actinomycetota</taxon>
        <taxon>Actinomycetes</taxon>
        <taxon>Streptosporangiales</taxon>
        <taxon>Streptosporangiaceae</taxon>
        <taxon>Streptosporangium</taxon>
    </lineage>
</organism>
<protein>
    <submittedName>
        <fullName evidence="3">Glycosyltransferase involved in cell wall biosynthesis</fullName>
    </submittedName>
</protein>
<keyword evidence="1 3" id="KW-0808">Transferase</keyword>
<dbReference type="GO" id="GO:0016757">
    <property type="term" value="F:glycosyltransferase activity"/>
    <property type="evidence" value="ECO:0007669"/>
    <property type="project" value="InterPro"/>
</dbReference>
<dbReference type="RefSeq" id="WP_184725001.1">
    <property type="nucleotide sequence ID" value="NZ_JACHJP010000014.1"/>
</dbReference>